<feature type="region of interest" description="Disordered" evidence="1">
    <location>
        <begin position="23"/>
        <end position="54"/>
    </location>
</feature>
<dbReference type="RefSeq" id="WP_164721986.1">
    <property type="nucleotide sequence ID" value="NZ_CP069188.1"/>
</dbReference>
<accession>A0A8T8DYG1</accession>
<dbReference type="AlphaFoldDB" id="A0A8T8DYG1"/>
<dbReference type="GeneID" id="62876865"/>
<gene>
    <name evidence="2" type="ORF">JMJ58_17035</name>
</gene>
<evidence type="ECO:0000313" key="3">
    <source>
        <dbReference type="Proteomes" id="UP000637819"/>
    </source>
</evidence>
<protein>
    <submittedName>
        <fullName evidence="2">Uncharacterized protein</fullName>
    </submittedName>
</protein>
<reference evidence="2 3" key="1">
    <citation type="submission" date="2021-01" db="EMBL/GenBank/DDBJ databases">
        <title>Genome Sequence and Methylation Pattern of Haloterrigena salifodinae BOL5-1, An Extremely Halophilic Archaeon from a Bolivian Salt Mine.</title>
        <authorList>
            <person name="DasSarma P."/>
            <person name="Anton B.P."/>
            <person name="DasSarma S.L."/>
            <person name="von Ehrenheim H.A.L."/>
            <person name="Martinez F.L."/>
            <person name="Guzman D."/>
            <person name="Roberts R.J."/>
            <person name="DasSarma S."/>
        </authorList>
    </citation>
    <scope>NUCLEOTIDE SEQUENCE [LARGE SCALE GENOMIC DNA]</scope>
    <source>
        <strain evidence="2 3">BOL5-1</strain>
    </source>
</reference>
<dbReference type="KEGG" id="hsal:JMJ58_17035"/>
<name>A0A8T8DYG1_9EURY</name>
<dbReference type="EMBL" id="CP069188">
    <property type="protein sequence ID" value="QRV14618.1"/>
    <property type="molecule type" value="Genomic_DNA"/>
</dbReference>
<evidence type="ECO:0000256" key="1">
    <source>
        <dbReference type="SAM" id="MobiDB-lite"/>
    </source>
</evidence>
<keyword evidence="3" id="KW-1185">Reference proteome</keyword>
<evidence type="ECO:0000313" key="2">
    <source>
        <dbReference type="EMBL" id="QRV14618.1"/>
    </source>
</evidence>
<organism evidence="2 3">
    <name type="scientific">Haloterrigena salifodinae</name>
    <dbReference type="NCBI Taxonomy" id="2675099"/>
    <lineage>
        <taxon>Archaea</taxon>
        <taxon>Methanobacteriati</taxon>
        <taxon>Methanobacteriota</taxon>
        <taxon>Stenosarchaea group</taxon>
        <taxon>Halobacteria</taxon>
        <taxon>Halobacteriales</taxon>
        <taxon>Natrialbaceae</taxon>
        <taxon>Haloterrigena</taxon>
    </lineage>
</organism>
<sequence>MSDTMLPKAIRRRLEVLTAVGLATVSPPTDPTGPTAADVIESGPPDDGGESRGR</sequence>
<dbReference type="Proteomes" id="UP000637819">
    <property type="component" value="Chromosome"/>
</dbReference>
<proteinExistence type="predicted"/>